<dbReference type="InterPro" id="IPR017214">
    <property type="entry name" value="UCP037471"/>
</dbReference>
<evidence type="ECO:0000256" key="8">
    <source>
        <dbReference type="PIRNR" id="PIRNR037471"/>
    </source>
</evidence>
<keyword evidence="2 8" id="KW-0813">Transport</keyword>
<evidence type="ECO:0000259" key="12">
    <source>
        <dbReference type="PROSITE" id="PS50836"/>
    </source>
</evidence>
<name>A0A445ANI0_ARAHY</name>
<dbReference type="OrthoDB" id="2419613at2759"/>
<dbReference type="CDD" id="cd08760">
    <property type="entry name" value="Cyt_b561_FRRS1_like"/>
    <property type="match status" value="1"/>
</dbReference>
<dbReference type="InterPro" id="IPR005018">
    <property type="entry name" value="DOMON_domain"/>
</dbReference>
<dbReference type="Proteomes" id="UP000289738">
    <property type="component" value="Chromosome B01"/>
</dbReference>
<keyword evidence="6 10" id="KW-1133">Transmembrane helix</keyword>
<keyword evidence="3 10" id="KW-0812">Transmembrane</keyword>
<evidence type="ECO:0000256" key="4">
    <source>
        <dbReference type="ARBA" id="ARBA00022729"/>
    </source>
</evidence>
<keyword evidence="7 8" id="KW-0472">Membrane</keyword>
<feature type="signal peptide" evidence="11">
    <location>
        <begin position="1"/>
        <end position="22"/>
    </location>
</feature>
<feature type="domain" description="DOMON" evidence="12">
    <location>
        <begin position="45"/>
        <end position="160"/>
    </location>
</feature>
<reference evidence="14 15" key="1">
    <citation type="submission" date="2019-01" db="EMBL/GenBank/DDBJ databases">
        <title>Sequencing of cultivated peanut Arachis hypogaea provides insights into genome evolution and oil improvement.</title>
        <authorList>
            <person name="Chen X."/>
        </authorList>
    </citation>
    <scope>NUCLEOTIDE SEQUENCE [LARGE SCALE GENOMIC DNA]</scope>
    <source>
        <strain evidence="15">cv. Fuhuasheng</strain>
        <tissue evidence="14">Leaves</tissue>
    </source>
</reference>
<dbReference type="PANTHER" id="PTHR23130">
    <property type="entry name" value="CYTOCHROME B561 AND DOMON DOMAIN-CONTAINING PROTEIN"/>
    <property type="match status" value="1"/>
</dbReference>
<feature type="chain" id="PRO_5019271372" description="Cytochrome b561 and DOMON domain-containing protein" evidence="11">
    <location>
        <begin position="23"/>
        <end position="385"/>
    </location>
</feature>
<feature type="transmembrane region" description="Helical" evidence="10">
    <location>
        <begin position="342"/>
        <end position="363"/>
    </location>
</feature>
<dbReference type="PROSITE" id="PS50836">
    <property type="entry name" value="DOMON"/>
    <property type="match status" value="1"/>
</dbReference>
<evidence type="ECO:0000313" key="15">
    <source>
        <dbReference type="Proteomes" id="UP000289738"/>
    </source>
</evidence>
<dbReference type="PROSITE" id="PS50939">
    <property type="entry name" value="CYTOCHROME_B561"/>
    <property type="match status" value="1"/>
</dbReference>
<evidence type="ECO:0000256" key="11">
    <source>
        <dbReference type="SAM" id="SignalP"/>
    </source>
</evidence>
<evidence type="ECO:0000256" key="6">
    <source>
        <dbReference type="ARBA" id="ARBA00022989"/>
    </source>
</evidence>
<feature type="binding site" description="axial binding residue" evidence="9">
    <location>
        <position position="311"/>
    </location>
    <ligand>
        <name>heme b</name>
        <dbReference type="ChEBI" id="CHEBI:60344"/>
        <label>1</label>
    </ligand>
    <ligandPart>
        <name>Fe</name>
        <dbReference type="ChEBI" id="CHEBI:18248"/>
    </ligandPart>
</feature>
<feature type="binding site" description="axial binding residue" evidence="9">
    <location>
        <position position="274"/>
    </location>
    <ligand>
        <name>heme b</name>
        <dbReference type="ChEBI" id="CHEBI:60344"/>
        <label>1</label>
    </ligand>
    <ligandPart>
        <name>Fe</name>
        <dbReference type="ChEBI" id="CHEBI:18248"/>
    </ligandPart>
</feature>
<evidence type="ECO:0000256" key="1">
    <source>
        <dbReference type="ARBA" id="ARBA00004370"/>
    </source>
</evidence>
<organism evidence="14 15">
    <name type="scientific">Arachis hypogaea</name>
    <name type="common">Peanut</name>
    <dbReference type="NCBI Taxonomy" id="3818"/>
    <lineage>
        <taxon>Eukaryota</taxon>
        <taxon>Viridiplantae</taxon>
        <taxon>Streptophyta</taxon>
        <taxon>Embryophyta</taxon>
        <taxon>Tracheophyta</taxon>
        <taxon>Spermatophyta</taxon>
        <taxon>Magnoliopsida</taxon>
        <taxon>eudicotyledons</taxon>
        <taxon>Gunneridae</taxon>
        <taxon>Pentapetalae</taxon>
        <taxon>rosids</taxon>
        <taxon>fabids</taxon>
        <taxon>Fabales</taxon>
        <taxon>Fabaceae</taxon>
        <taxon>Papilionoideae</taxon>
        <taxon>50 kb inversion clade</taxon>
        <taxon>dalbergioids sensu lato</taxon>
        <taxon>Dalbergieae</taxon>
        <taxon>Pterocarpus clade</taxon>
        <taxon>Arachis</taxon>
    </lineage>
</organism>
<dbReference type="EMBL" id="SDMP01000011">
    <property type="protein sequence ID" value="RYR28002.1"/>
    <property type="molecule type" value="Genomic_DNA"/>
</dbReference>
<proteinExistence type="predicted"/>
<dbReference type="PANTHER" id="PTHR23130:SF212">
    <property type="entry name" value="AUXIN-RESPONSIVE FAMILY PROTEIN"/>
    <property type="match status" value="1"/>
</dbReference>
<dbReference type="STRING" id="3818.A0A445ANI0"/>
<dbReference type="Pfam" id="PF04526">
    <property type="entry name" value="DUF568"/>
    <property type="match status" value="1"/>
</dbReference>
<keyword evidence="9" id="KW-0479">Metal-binding</keyword>
<gene>
    <name evidence="14" type="ORF">Ahy_B01g052089</name>
</gene>
<evidence type="ECO:0000256" key="5">
    <source>
        <dbReference type="ARBA" id="ARBA00022982"/>
    </source>
</evidence>
<dbReference type="AlphaFoldDB" id="A0A445ANI0"/>
<feature type="transmembrane region" description="Helical" evidence="10">
    <location>
        <begin position="249"/>
        <end position="265"/>
    </location>
</feature>
<dbReference type="GO" id="GO:0046872">
    <property type="term" value="F:metal ion binding"/>
    <property type="evidence" value="ECO:0007669"/>
    <property type="project" value="UniProtKB-KW"/>
</dbReference>
<feature type="binding site" description="axial binding residue" evidence="9">
    <location>
        <position position="243"/>
    </location>
    <ligand>
        <name>heme b</name>
        <dbReference type="ChEBI" id="CHEBI:60344"/>
        <label>1</label>
    </ligand>
    <ligandPart>
        <name>Fe</name>
        <dbReference type="ChEBI" id="CHEBI:18248"/>
    </ligandPart>
</feature>
<evidence type="ECO:0000313" key="14">
    <source>
        <dbReference type="EMBL" id="RYR28002.1"/>
    </source>
</evidence>
<evidence type="ECO:0000256" key="10">
    <source>
        <dbReference type="SAM" id="Phobius"/>
    </source>
</evidence>
<feature type="binding site" description="axial binding residue" evidence="9">
    <location>
        <position position="206"/>
    </location>
    <ligand>
        <name>heme b</name>
        <dbReference type="ChEBI" id="CHEBI:60344"/>
        <label>1</label>
    </ligand>
    <ligandPart>
        <name>Fe</name>
        <dbReference type="ChEBI" id="CHEBI:18248"/>
    </ligandPart>
</feature>
<dbReference type="Pfam" id="PF03188">
    <property type="entry name" value="Cytochrom_B561"/>
    <property type="match status" value="1"/>
</dbReference>
<evidence type="ECO:0000256" key="3">
    <source>
        <dbReference type="ARBA" id="ARBA00022692"/>
    </source>
</evidence>
<keyword evidence="5 8" id="KW-0249">Electron transport</keyword>
<dbReference type="Gramene" id="arahy.Tifrunner.gnm2.ann2.Ah11g071800.1">
    <property type="protein sequence ID" value="arahy.Tifrunner.gnm2.ann2.Ah11g071800.1-CDS"/>
    <property type="gene ID" value="arahy.Tifrunner.gnm2.ann2.Ah11g071800"/>
</dbReference>
<accession>A0A445ANI0</accession>
<feature type="domain" description="Cytochrome b561" evidence="13">
    <location>
        <begin position="167"/>
        <end position="365"/>
    </location>
</feature>
<feature type="transmembrane region" description="Helical" evidence="10">
    <location>
        <begin position="277"/>
        <end position="295"/>
    </location>
</feature>
<sequence length="385" mass="42375">MASIHKLAWLLSLLVLSITATCEPCKSLNFPNNVNYATCKDLGVLDSSLHWNYHQSSSRVDVAFKKANATDSSWVAWAINPTSQGMVGSQAFLAFRNSSDATLKAYTSSVTSYDTLLEEGSLSFPVYSVSASYSNGDMILFASFKLPENTTLLNHVWQEGPVSNDGTLGMHSLSGPNIQSFGTIDFVSGKVSETAGNSKIKLRKVHGILNGISWGILMPMGAILARYLKAFDGRLGATWFHVHRACQSMAYIIGIIGFATGSYMARHNRHHSSHGCIGITLVCLASLQVCVAMFLRPKKDHRHRIFWNIFHYVVGYGTIGLGIWNVFKGIDIMEAREWKSVYLGVIICLALIALVLEVITWILPCINKPNTHSKDQADVVDQQIP</sequence>
<feature type="transmembrane region" description="Helical" evidence="10">
    <location>
        <begin position="207"/>
        <end position="228"/>
    </location>
</feature>
<dbReference type="InterPro" id="IPR006593">
    <property type="entry name" value="Cyt_b561/ferric_Rdtase_TM"/>
</dbReference>
<comment type="caution">
    <text evidence="14">The sequence shown here is derived from an EMBL/GenBank/DDBJ whole genome shotgun (WGS) entry which is preliminary data.</text>
</comment>
<dbReference type="SMART" id="SM00665">
    <property type="entry name" value="B561"/>
    <property type="match status" value="1"/>
</dbReference>
<evidence type="ECO:0000256" key="7">
    <source>
        <dbReference type="ARBA" id="ARBA00023136"/>
    </source>
</evidence>
<comment type="subcellular location">
    <subcellularLocation>
        <location evidence="1">Membrane</location>
    </subcellularLocation>
</comment>
<keyword evidence="15" id="KW-1185">Reference proteome</keyword>
<dbReference type="InterPro" id="IPR045265">
    <property type="entry name" value="AIR12_DOMON"/>
</dbReference>
<keyword evidence="4 11" id="KW-0732">Signal</keyword>
<evidence type="ECO:0000256" key="9">
    <source>
        <dbReference type="PIRSR" id="PIRSR037471-1"/>
    </source>
</evidence>
<evidence type="ECO:0000256" key="2">
    <source>
        <dbReference type="ARBA" id="ARBA00022448"/>
    </source>
</evidence>
<comment type="cofactor">
    <cofactor evidence="8">
        <name>heme b</name>
        <dbReference type="ChEBI" id="CHEBI:60344"/>
    </cofactor>
    <text evidence="8">Binds 2 heme b groups non-covalently.</text>
</comment>
<dbReference type="CDD" id="cd09629">
    <property type="entry name" value="DOMON_CIL1_like"/>
    <property type="match status" value="1"/>
</dbReference>
<dbReference type="Gene3D" id="1.20.120.1770">
    <property type="match status" value="1"/>
</dbReference>
<dbReference type="PIRSF" id="PIRSF037471">
    <property type="entry name" value="UCP037471"/>
    <property type="match status" value="1"/>
</dbReference>
<evidence type="ECO:0000259" key="13">
    <source>
        <dbReference type="PROSITE" id="PS50939"/>
    </source>
</evidence>
<feature type="transmembrane region" description="Helical" evidence="10">
    <location>
        <begin position="307"/>
        <end position="327"/>
    </location>
</feature>
<protein>
    <recommendedName>
        <fullName evidence="8">Cytochrome b561 and DOMON domain-containing protein</fullName>
    </recommendedName>
</protein>
<keyword evidence="9" id="KW-0408">Iron</keyword>
<dbReference type="GO" id="GO:0016020">
    <property type="term" value="C:membrane"/>
    <property type="evidence" value="ECO:0007669"/>
    <property type="project" value="UniProtKB-SubCell"/>
</dbReference>